<dbReference type="InterPro" id="IPR052732">
    <property type="entry name" value="Cell-binding_unc_protein"/>
</dbReference>
<dbReference type="InterPro" id="IPR027417">
    <property type="entry name" value="P-loop_NTPase"/>
</dbReference>
<dbReference type="Gene3D" id="3.40.50.300">
    <property type="entry name" value="P-loop containing nucleotide triphosphate hydrolases"/>
    <property type="match status" value="1"/>
</dbReference>
<reference evidence="2 3" key="1">
    <citation type="submission" date="2006-01" db="EMBL/GenBank/DDBJ databases">
        <title>Complete sequence of Rhodopseudomonas palustris HaA2.</title>
        <authorList>
            <consortium name="US DOE Joint Genome Institute"/>
            <person name="Copeland A."/>
            <person name="Lucas S."/>
            <person name="Lapidus A."/>
            <person name="Barry K."/>
            <person name="Detter J.C."/>
            <person name="Glavina T."/>
            <person name="Hammon N."/>
            <person name="Israni S."/>
            <person name="Pitluck S."/>
            <person name="Chain P."/>
            <person name="Malfatti S."/>
            <person name="Shin M."/>
            <person name="Vergez L."/>
            <person name="Schmutz J."/>
            <person name="Larimer F."/>
            <person name="Land M."/>
            <person name="Hauser L."/>
            <person name="Pelletier D.A."/>
            <person name="Kyrpides N."/>
            <person name="Anderson I."/>
            <person name="Oda Y."/>
            <person name="Harwood C.S."/>
            <person name="Richardson P."/>
        </authorList>
    </citation>
    <scope>NUCLEOTIDE SEQUENCE [LARGE SCALE GENOMIC DNA]</scope>
    <source>
        <strain evidence="2 3">HaA2</strain>
    </source>
</reference>
<dbReference type="Gene3D" id="3.90.1200.10">
    <property type="match status" value="1"/>
</dbReference>
<dbReference type="Pfam" id="PF01636">
    <property type="entry name" value="APH"/>
    <property type="match status" value="1"/>
</dbReference>
<dbReference type="SUPFAM" id="SSF56112">
    <property type="entry name" value="Protein kinase-like (PK-like)"/>
    <property type="match status" value="1"/>
</dbReference>
<dbReference type="Pfam" id="PF13671">
    <property type="entry name" value="AAA_33"/>
    <property type="match status" value="1"/>
</dbReference>
<organism evidence="2 3">
    <name type="scientific">Rhodopseudomonas palustris (strain HaA2)</name>
    <dbReference type="NCBI Taxonomy" id="316058"/>
    <lineage>
        <taxon>Bacteria</taxon>
        <taxon>Pseudomonadati</taxon>
        <taxon>Pseudomonadota</taxon>
        <taxon>Alphaproteobacteria</taxon>
        <taxon>Hyphomicrobiales</taxon>
        <taxon>Nitrobacteraceae</taxon>
        <taxon>Rhodopseudomonas</taxon>
    </lineage>
</organism>
<dbReference type="AlphaFoldDB" id="Q2J0D1"/>
<name>Q2J0D1_RHOP2</name>
<evidence type="ECO:0000313" key="2">
    <source>
        <dbReference type="EMBL" id="ABD06079.1"/>
    </source>
</evidence>
<dbReference type="EMBL" id="CP000250">
    <property type="protein sequence ID" value="ABD06079.1"/>
    <property type="molecule type" value="Genomic_DNA"/>
</dbReference>
<gene>
    <name evidence="2" type="ordered locus">RPB_1369</name>
</gene>
<feature type="domain" description="Aminoglycoside phosphotransferase" evidence="1">
    <location>
        <begin position="128"/>
        <end position="303"/>
    </location>
</feature>
<dbReference type="PANTHER" id="PTHR43883:SF1">
    <property type="entry name" value="GLUCONOKINASE"/>
    <property type="match status" value="1"/>
</dbReference>
<dbReference type="STRING" id="316058.RPB_1369"/>
<dbReference type="eggNOG" id="COG0645">
    <property type="taxonomic scope" value="Bacteria"/>
</dbReference>
<dbReference type="eggNOG" id="COG2187">
    <property type="taxonomic scope" value="Bacteria"/>
</dbReference>
<keyword evidence="3" id="KW-1185">Reference proteome</keyword>
<dbReference type="KEGG" id="rpb:RPB_1369"/>
<dbReference type="Proteomes" id="UP000008809">
    <property type="component" value="Chromosome"/>
</dbReference>
<dbReference type="PANTHER" id="PTHR43883">
    <property type="entry name" value="SLR0207 PROTEIN"/>
    <property type="match status" value="1"/>
</dbReference>
<evidence type="ECO:0000259" key="1">
    <source>
        <dbReference type="Pfam" id="PF01636"/>
    </source>
</evidence>
<accession>Q2J0D1</accession>
<proteinExistence type="predicted"/>
<dbReference type="InterPro" id="IPR002575">
    <property type="entry name" value="Aminoglycoside_PTrfase"/>
</dbReference>
<dbReference type="HOGENOM" id="CLU_026771_1_0_5"/>
<protein>
    <recommendedName>
        <fullName evidence="1">Aminoglycoside phosphotransferase domain-containing protein</fullName>
    </recommendedName>
</protein>
<evidence type="ECO:0000313" key="3">
    <source>
        <dbReference type="Proteomes" id="UP000008809"/>
    </source>
</evidence>
<sequence length="547" mass="58337">MSMMTATGVRGSAPLPDSSEFLQAVMMAEPIPASGAVRQEDILQFVADPATHGGLPVRRIDTHGAAVFLVGDRALKIKRAVRFPFLDYSTPARRKIACEQELVVNRRFAPQIYRRVLPITRKADGTLELGGDGEAIEWAVDMMRFDERRTVDHLAAAGPLAPDLVTAIADVIAASHRSAPEAATAPWIASIELIIADNTASFTSGGFPADQIAALDRASRAAFERHRGLLGQRGAQGFVRRCHGDLHLANIVVIDSAPVLFDAIEFDPLIASVDVLYDLAFPLMDFVHYGRCGAAAELLNRYLAITPSQNDDAFGLLPLMLSMRAAIRAKVMLSRPADDAGTMRGNRETAGAYFALAARLISPPQPRLLAVGGLSGTGKSVLARALAGRIPPLPGAVVLRSDVARKRLFGVGDTERLPPTAYSPEVTAEVYRGLGERAAHILAQGHSVIVDAVFAKAEERQAIEAIATDAGCAMLGLYLIADLATRIDRVSRRVGDASDATPDIVRQQQAYAQDAVGWTEIDAAGTPDQTLASAKAALGRDDQACST</sequence>
<dbReference type="InterPro" id="IPR011009">
    <property type="entry name" value="Kinase-like_dom_sf"/>
</dbReference>
<dbReference type="SUPFAM" id="SSF52540">
    <property type="entry name" value="P-loop containing nucleoside triphosphate hydrolases"/>
    <property type="match status" value="1"/>
</dbReference>